<dbReference type="GO" id="GO:0055085">
    <property type="term" value="P:transmembrane transport"/>
    <property type="evidence" value="ECO:0007669"/>
    <property type="project" value="InterPro"/>
</dbReference>
<dbReference type="PANTHER" id="PTHR30183">
    <property type="entry name" value="MOLYBDENUM TRANSPORT SYSTEM PERMEASE PROTEIN MODB"/>
    <property type="match status" value="1"/>
</dbReference>
<dbReference type="Gene3D" id="1.10.3720.10">
    <property type="entry name" value="MetI-like"/>
    <property type="match status" value="2"/>
</dbReference>
<keyword evidence="4 7" id="KW-0812">Transmembrane</keyword>
<dbReference type="eggNOG" id="COG1178">
    <property type="taxonomic scope" value="Bacteria"/>
</dbReference>
<comment type="caution">
    <text evidence="9">The sequence shown here is derived from an EMBL/GenBank/DDBJ whole genome shotgun (WGS) entry which is preliminary data.</text>
</comment>
<dbReference type="GO" id="GO:0005886">
    <property type="term" value="C:plasma membrane"/>
    <property type="evidence" value="ECO:0007669"/>
    <property type="project" value="UniProtKB-SubCell"/>
</dbReference>
<name>A0A0A0EIJ4_9RHOB</name>
<sequence>MGSMAALGVAMLLLGPLGAVLWRAGGAGMPSPADWAALRFTVMQAALSAILSCGLAIPVARALARRRFAGRQALILLMGAPFILPVIVAIAGLLAIFGRNGLLNQGLALIGLERIDVFGLHGILLAHVFFNLPLAVRLLLEGWRGIPTERFRLAAQLDMPPGAMFRLIEWPMLRQRVPGILAVIFAVCLSSFAVVLILGGGPAATTVELAIYQAFSFDFDLGKAAVLSALQLGIVAGAAGLALVLARGRGMGGGLDRPVQRWDGGPWAARGDAAWIALTAVFIVTPLILVLVQGGATLLSMPLLVWQAAGVSILVALGSTLVAVPLAFALALPRRDVVEGVGLITLAASPLVLGTGMFLLIRPFAFPGNHVLVITSIVNAAMALPFVLRAISPELRAIEADYGRLADSLGMTGWARMRWLILPRLRRSLGFGAGLCAALSMGDLGVIALFPPPDAATLPLQIYRLMGSYQIEAAAGGSLLLTFLCFGLFFAFDRMGRDADT</sequence>
<keyword evidence="5 7" id="KW-1133">Transmembrane helix</keyword>
<gene>
    <name evidence="9" type="ORF">ATO9_01600</name>
</gene>
<dbReference type="Proteomes" id="UP000030004">
    <property type="component" value="Unassembled WGS sequence"/>
</dbReference>
<dbReference type="InterPro" id="IPR000515">
    <property type="entry name" value="MetI-like"/>
</dbReference>
<feature type="transmembrane region" description="Helical" evidence="7">
    <location>
        <begin position="343"/>
        <end position="365"/>
    </location>
</feature>
<dbReference type="STRING" id="1461694.ATO9_01600"/>
<feature type="transmembrane region" description="Helical" evidence="7">
    <location>
        <begin position="428"/>
        <end position="451"/>
    </location>
</feature>
<evidence type="ECO:0000256" key="3">
    <source>
        <dbReference type="ARBA" id="ARBA00022475"/>
    </source>
</evidence>
<dbReference type="AlphaFoldDB" id="A0A0A0EIJ4"/>
<feature type="transmembrane region" description="Helical" evidence="7">
    <location>
        <begin position="180"/>
        <end position="204"/>
    </location>
</feature>
<proteinExistence type="predicted"/>
<evidence type="ECO:0000313" key="10">
    <source>
        <dbReference type="Proteomes" id="UP000030004"/>
    </source>
</evidence>
<dbReference type="CDD" id="cd06261">
    <property type="entry name" value="TM_PBP2"/>
    <property type="match status" value="2"/>
</dbReference>
<feature type="transmembrane region" description="Helical" evidence="7">
    <location>
        <begin position="224"/>
        <end position="246"/>
    </location>
</feature>
<feature type="domain" description="ABC transmembrane type-1" evidence="8">
    <location>
        <begin position="38"/>
        <end position="245"/>
    </location>
</feature>
<feature type="transmembrane region" description="Helical" evidence="7">
    <location>
        <begin position="304"/>
        <end position="331"/>
    </location>
</feature>
<evidence type="ECO:0000256" key="4">
    <source>
        <dbReference type="ARBA" id="ARBA00022692"/>
    </source>
</evidence>
<dbReference type="SUPFAM" id="SSF161098">
    <property type="entry name" value="MetI-like"/>
    <property type="match status" value="2"/>
</dbReference>
<evidence type="ECO:0000256" key="6">
    <source>
        <dbReference type="ARBA" id="ARBA00023136"/>
    </source>
</evidence>
<dbReference type="EMBL" id="AQQX01000001">
    <property type="protein sequence ID" value="KGM50224.1"/>
    <property type="molecule type" value="Genomic_DNA"/>
</dbReference>
<feature type="domain" description="ABC transmembrane type-1" evidence="8">
    <location>
        <begin position="305"/>
        <end position="492"/>
    </location>
</feature>
<dbReference type="PANTHER" id="PTHR30183:SF9">
    <property type="entry name" value="THIAMINE TRANSPORT SYSTEM PERMEASE PROTEIN THIP"/>
    <property type="match status" value="1"/>
</dbReference>
<evidence type="ECO:0000259" key="8">
    <source>
        <dbReference type="PROSITE" id="PS50928"/>
    </source>
</evidence>
<evidence type="ECO:0000256" key="5">
    <source>
        <dbReference type="ARBA" id="ARBA00022989"/>
    </source>
</evidence>
<keyword evidence="6 7" id="KW-0472">Membrane</keyword>
<comment type="subcellular location">
    <subcellularLocation>
        <location evidence="1">Cell membrane</location>
        <topology evidence="1">Multi-pass membrane protein</topology>
    </subcellularLocation>
</comment>
<reference evidence="9 10" key="1">
    <citation type="journal article" date="2015" name="Antonie Van Leeuwenhoek">
        <title>Pseudooceanicola atlanticus gen. nov. sp. nov., isolated from surface seawater of the Atlantic Ocean and reclassification of Oceanicola batsensis, Oceanicola marinus, Oceanicola nitratireducens, Oceanicola nanhaiensis, Oceanicola antarcticus and Oceanicola flagellatus, as Pseudooceanicola batsensis comb. nov., Pseudooceanicola marinus comb. nov., Pseudooceanicola nitratireducens comb. nov., Pseudooceanicola nanhaiensis comb. nov., Pseudooceanicola antarcticus comb. nov., and Pseudooceanicola flagellatus comb. nov.</title>
        <authorList>
            <person name="Lai Q."/>
            <person name="Li G."/>
            <person name="Liu X."/>
            <person name="Du Y."/>
            <person name="Sun F."/>
            <person name="Shao Z."/>
        </authorList>
    </citation>
    <scope>NUCLEOTIDE SEQUENCE [LARGE SCALE GENOMIC DNA]</scope>
    <source>
        <strain evidence="9 10">22II-s11g</strain>
    </source>
</reference>
<keyword evidence="10" id="KW-1185">Reference proteome</keyword>
<feature type="transmembrane region" description="Helical" evidence="7">
    <location>
        <begin position="371"/>
        <end position="388"/>
    </location>
</feature>
<evidence type="ECO:0000256" key="7">
    <source>
        <dbReference type="SAM" id="Phobius"/>
    </source>
</evidence>
<evidence type="ECO:0000256" key="1">
    <source>
        <dbReference type="ARBA" id="ARBA00004651"/>
    </source>
</evidence>
<dbReference type="InterPro" id="IPR035906">
    <property type="entry name" value="MetI-like_sf"/>
</dbReference>
<feature type="transmembrane region" description="Helical" evidence="7">
    <location>
        <begin position="42"/>
        <end position="63"/>
    </location>
</feature>
<feature type="transmembrane region" description="Helical" evidence="7">
    <location>
        <begin position="118"/>
        <end position="140"/>
    </location>
</feature>
<keyword evidence="3" id="KW-1003">Cell membrane</keyword>
<evidence type="ECO:0000313" key="9">
    <source>
        <dbReference type="EMBL" id="KGM50224.1"/>
    </source>
</evidence>
<accession>A0A0A0EIJ4</accession>
<feature type="transmembrane region" description="Helical" evidence="7">
    <location>
        <begin position="267"/>
        <end position="292"/>
    </location>
</feature>
<dbReference type="PROSITE" id="PS50928">
    <property type="entry name" value="ABC_TM1"/>
    <property type="match status" value="2"/>
</dbReference>
<organism evidence="9 10">
    <name type="scientific">Pseudooceanicola atlanticus</name>
    <dbReference type="NCBI Taxonomy" id="1461694"/>
    <lineage>
        <taxon>Bacteria</taxon>
        <taxon>Pseudomonadati</taxon>
        <taxon>Pseudomonadota</taxon>
        <taxon>Alphaproteobacteria</taxon>
        <taxon>Rhodobacterales</taxon>
        <taxon>Paracoccaceae</taxon>
        <taxon>Pseudooceanicola</taxon>
    </lineage>
</organism>
<feature type="transmembrane region" description="Helical" evidence="7">
    <location>
        <begin position="471"/>
        <end position="492"/>
    </location>
</feature>
<keyword evidence="2" id="KW-0813">Transport</keyword>
<evidence type="ECO:0000256" key="2">
    <source>
        <dbReference type="ARBA" id="ARBA00022448"/>
    </source>
</evidence>
<protein>
    <submittedName>
        <fullName evidence="9">ABC transporter permease</fullName>
    </submittedName>
</protein>
<feature type="transmembrane region" description="Helical" evidence="7">
    <location>
        <begin position="75"/>
        <end position="98"/>
    </location>
</feature>